<dbReference type="EMBL" id="CM056741">
    <property type="protein sequence ID" value="KAJ8684667.1"/>
    <property type="molecule type" value="Genomic_DNA"/>
</dbReference>
<dbReference type="Proteomes" id="UP001239111">
    <property type="component" value="Chromosome 1"/>
</dbReference>
<evidence type="ECO:0000313" key="2">
    <source>
        <dbReference type="Proteomes" id="UP001239111"/>
    </source>
</evidence>
<comment type="caution">
    <text evidence="1">The sequence shown here is derived from an EMBL/GenBank/DDBJ whole genome shotgun (WGS) entry which is preliminary data.</text>
</comment>
<protein>
    <submittedName>
        <fullName evidence="1">Uncharacterized protein</fullName>
    </submittedName>
</protein>
<reference evidence="1" key="1">
    <citation type="submission" date="2023-04" db="EMBL/GenBank/DDBJ databases">
        <title>A chromosome-level genome assembly of the parasitoid wasp Eretmocerus hayati.</title>
        <authorList>
            <person name="Zhong Y."/>
            <person name="Liu S."/>
            <person name="Liu Y."/>
        </authorList>
    </citation>
    <scope>NUCLEOTIDE SEQUENCE</scope>
    <source>
        <strain evidence="1">ZJU_SS_LIU_2023</strain>
    </source>
</reference>
<name>A0ACC2PMQ0_9HYME</name>
<proteinExistence type="predicted"/>
<organism evidence="1 2">
    <name type="scientific">Eretmocerus hayati</name>
    <dbReference type="NCBI Taxonomy" id="131215"/>
    <lineage>
        <taxon>Eukaryota</taxon>
        <taxon>Metazoa</taxon>
        <taxon>Ecdysozoa</taxon>
        <taxon>Arthropoda</taxon>
        <taxon>Hexapoda</taxon>
        <taxon>Insecta</taxon>
        <taxon>Pterygota</taxon>
        <taxon>Neoptera</taxon>
        <taxon>Endopterygota</taxon>
        <taxon>Hymenoptera</taxon>
        <taxon>Apocrita</taxon>
        <taxon>Proctotrupomorpha</taxon>
        <taxon>Chalcidoidea</taxon>
        <taxon>Aphelinidae</taxon>
        <taxon>Aphelininae</taxon>
        <taxon>Eretmocerus</taxon>
    </lineage>
</organism>
<sequence length="692" mass="76970">MDNPLRSMEPSSWRVSAGKPGREAVIGSDDLEYPQKQRRTTLQRIDRVTRWLDSCAKFSNQNEILMTARNEHATRRITLESQPLQVRIALPHDPAPSDLLPNVEPLDKDDTRATAAPPITLESQTAHLCEPQPHSKTVALPHDPAPSDFFSNVESLDKDDAGALAALSVSLAATTLGDAPPGPLHAWRNHHDPASSSEDEGIEMGKTLPHEKTCVVENSLSFRPPRKYTGVGGPHSSEEGRTDTTDEPIAPAPPLRRRRRSRAERAARSAAWARSVFESTSSAKHQIERARDTYTVAPKFRTPNVFAQRPTCIMVFVEREPLFELADNYYEAECTDTEDALIGFVRENRTRWRVRNRIARHRGRRAAAVRREREMAHERAEEVDAIIAQAVVPAPQQPAEPVQLVAPIPIQQQHAPVQRPEELPPALEPAAPEAVDEIVREFAAAAREDARMEVDQVADPNPFEGLLHSAPRDPRAAAPEPAFAMFEARGEDQDDVMPLLRLVAELPPLEGAPAPYPAGHAAPPHDLVHNGAQDADARGPGYYRAELFPKVNDSRPSLRMRIQRINLARPDIEILEGPPQQNGHHRIDEPDDNCLIPLIAEIATDFNLAMNSLRQQIKVVELIDNLEAHLIEVDERYNQDRLFADANDSSEESDKEVAPAPHRNELMKLLFIGAAVSLVSAMIMANVLMRFM</sequence>
<keyword evidence="2" id="KW-1185">Reference proteome</keyword>
<evidence type="ECO:0000313" key="1">
    <source>
        <dbReference type="EMBL" id="KAJ8684667.1"/>
    </source>
</evidence>
<gene>
    <name evidence="1" type="ORF">QAD02_020460</name>
</gene>
<accession>A0ACC2PMQ0</accession>